<keyword evidence="9 14" id="KW-0798">TonB box</keyword>
<feature type="short sequence motif" description="TonB C-terminal box" evidence="13">
    <location>
        <begin position="773"/>
        <end position="790"/>
    </location>
</feature>
<dbReference type="SUPFAM" id="SSF56935">
    <property type="entry name" value="Porins"/>
    <property type="match status" value="1"/>
</dbReference>
<dbReference type="Pfam" id="PF00593">
    <property type="entry name" value="TonB_dep_Rec_b-barrel"/>
    <property type="match status" value="1"/>
</dbReference>
<keyword evidence="11 12" id="KW-0998">Cell outer membrane</keyword>
<comment type="subcellular location">
    <subcellularLocation>
        <location evidence="1 12">Cell outer membrane</location>
        <topology evidence="1 12">Multi-pass membrane protein</topology>
    </subcellularLocation>
</comment>
<dbReference type="Proteomes" id="UP000534870">
    <property type="component" value="Unassembled WGS sequence"/>
</dbReference>
<sequence>MSSAGNSPCPKNVSSMYPELMGAVCCTILLTIGGHRANAAPEGARSQKQDATSVHPSSPTSMGGARKPPPGKARAQVAETVSVTGLSRSARRTKELQKTPSSTSLLTDQTLERLGVQNTRQLARLTPNLYVPNSMPGYSVNNYFIRGIGEIDPQGEPSVGTYIDGVYLPRNMGTMQELLDVGDIEVDRGPVVFAGHQSEGGGIRINTLTPTNQRHAVLQTGYGTYNEYQIGALASGAIVRDKVYASIAFGRHARGGIDHNYTVGKDTNTIDYTQARGKLRFTPNDALDITLAFDGTADGGTNRGVGNLLNPYIYGNYNRAFPKNNYSEAGFTGNIRYALSPHLFLYATTGIRGYDDKGMYDNYGDYYSRASQNLYYRDRMYSQELRLHGEYSKLTFSAGAYFMYENWFTQRWANNATSYNTAPNVLTQPVLAIINQINRNWAVYGDVSYHIAPKLTFTAGLRFNWEDHDNAESLYYLEPGNHLAGPAAALAALNWGAPSSLAWRVTARDNWIQLLPKGVLNWQALPNVMTYLSISQGGKSGGFDFRAQTPTALGSLQATTPYNPEIVTTYEIGVKTDPIPGRVRVNGALFWNQFDNIQLTVTDPSNGLSHRFNAGTGHSAGAEIETTAQITPDLSLRYTASYLYAVLDTFNGIVSRTILASGQIYNNTPYAGAPLPYSPRFQTMGALTYHIPLDLPGRFEIGADVSFQSAAYVSSAINPQTRIPPQTYVNAMADWTSPNKRWTVQAMGRNLLDRRYLQSETLFQSGGKPIYEGAYFSDPRTVFVSAKLTF</sequence>
<evidence type="ECO:0000256" key="1">
    <source>
        <dbReference type="ARBA" id="ARBA00004571"/>
    </source>
</evidence>
<evidence type="ECO:0000256" key="2">
    <source>
        <dbReference type="ARBA" id="ARBA00022448"/>
    </source>
</evidence>
<reference evidence="18 19" key="1">
    <citation type="submission" date="2020-06" db="EMBL/GenBank/DDBJ databases">
        <title>Description of novel acetic acid bacteria.</title>
        <authorList>
            <person name="Sombolestani A."/>
        </authorList>
    </citation>
    <scope>NUCLEOTIDE SEQUENCE [LARGE SCALE GENOMIC DNA]</scope>
    <source>
        <strain evidence="18 19">LMG 31431</strain>
    </source>
</reference>
<feature type="compositionally biased region" description="Polar residues" evidence="15">
    <location>
        <begin position="49"/>
        <end position="61"/>
    </location>
</feature>
<dbReference type="InterPro" id="IPR012910">
    <property type="entry name" value="Plug_dom"/>
</dbReference>
<dbReference type="PANTHER" id="PTHR32552">
    <property type="entry name" value="FERRICHROME IRON RECEPTOR-RELATED"/>
    <property type="match status" value="1"/>
</dbReference>
<dbReference type="EMBL" id="JABXXP010000030">
    <property type="protein sequence ID" value="NVN10304.1"/>
    <property type="molecule type" value="Genomic_DNA"/>
</dbReference>
<evidence type="ECO:0000313" key="18">
    <source>
        <dbReference type="EMBL" id="NVN10304.1"/>
    </source>
</evidence>
<organism evidence="18 19">
    <name type="scientific">Nguyenibacter vanlangensis</name>
    <dbReference type="NCBI Taxonomy" id="1216886"/>
    <lineage>
        <taxon>Bacteria</taxon>
        <taxon>Pseudomonadati</taxon>
        <taxon>Pseudomonadota</taxon>
        <taxon>Alphaproteobacteria</taxon>
        <taxon>Acetobacterales</taxon>
        <taxon>Acetobacteraceae</taxon>
        <taxon>Nguyenibacter</taxon>
    </lineage>
</organism>
<protein>
    <submittedName>
        <fullName evidence="18">TonB-dependent receptor</fullName>
    </submittedName>
</protein>
<evidence type="ECO:0000256" key="8">
    <source>
        <dbReference type="ARBA" id="ARBA00023065"/>
    </source>
</evidence>
<keyword evidence="7" id="KW-0408">Iron</keyword>
<evidence type="ECO:0000256" key="12">
    <source>
        <dbReference type="PROSITE-ProRule" id="PRU01360"/>
    </source>
</evidence>
<evidence type="ECO:0000256" key="11">
    <source>
        <dbReference type="ARBA" id="ARBA00023237"/>
    </source>
</evidence>
<keyword evidence="3 12" id="KW-1134">Transmembrane beta strand</keyword>
<dbReference type="InterPro" id="IPR039426">
    <property type="entry name" value="TonB-dep_rcpt-like"/>
</dbReference>
<keyword evidence="5 12" id="KW-0812">Transmembrane</keyword>
<evidence type="ECO:0000256" key="6">
    <source>
        <dbReference type="ARBA" id="ARBA00022729"/>
    </source>
</evidence>
<keyword evidence="10 12" id="KW-0472">Membrane</keyword>
<dbReference type="PROSITE" id="PS52016">
    <property type="entry name" value="TONB_DEPENDENT_REC_3"/>
    <property type="match status" value="1"/>
</dbReference>
<evidence type="ECO:0000256" key="15">
    <source>
        <dbReference type="SAM" id="MobiDB-lite"/>
    </source>
</evidence>
<accession>A0A7Y7ITW8</accession>
<evidence type="ECO:0000256" key="5">
    <source>
        <dbReference type="ARBA" id="ARBA00022692"/>
    </source>
</evidence>
<dbReference type="InterPro" id="IPR036942">
    <property type="entry name" value="Beta-barrel_TonB_sf"/>
</dbReference>
<evidence type="ECO:0000256" key="14">
    <source>
        <dbReference type="RuleBase" id="RU003357"/>
    </source>
</evidence>
<name>A0A7Y7ITW8_9PROT</name>
<evidence type="ECO:0000256" key="13">
    <source>
        <dbReference type="PROSITE-ProRule" id="PRU10144"/>
    </source>
</evidence>
<feature type="region of interest" description="Disordered" evidence="15">
    <location>
        <begin position="39"/>
        <end position="105"/>
    </location>
</feature>
<dbReference type="InterPro" id="IPR010917">
    <property type="entry name" value="TonB_rcpt_CS"/>
</dbReference>
<comment type="similarity">
    <text evidence="12 14">Belongs to the TonB-dependent receptor family.</text>
</comment>
<evidence type="ECO:0000259" key="16">
    <source>
        <dbReference type="Pfam" id="PF00593"/>
    </source>
</evidence>
<dbReference type="GO" id="GO:0009279">
    <property type="term" value="C:cell outer membrane"/>
    <property type="evidence" value="ECO:0007669"/>
    <property type="project" value="UniProtKB-SubCell"/>
</dbReference>
<keyword evidence="4" id="KW-0410">Iron transport</keyword>
<evidence type="ECO:0000256" key="7">
    <source>
        <dbReference type="ARBA" id="ARBA00023004"/>
    </source>
</evidence>
<evidence type="ECO:0000313" key="19">
    <source>
        <dbReference type="Proteomes" id="UP000534870"/>
    </source>
</evidence>
<feature type="domain" description="TonB-dependent receptor plug" evidence="17">
    <location>
        <begin position="96"/>
        <end position="191"/>
    </location>
</feature>
<keyword evidence="6" id="KW-0732">Signal</keyword>
<dbReference type="Pfam" id="PF07715">
    <property type="entry name" value="Plug"/>
    <property type="match status" value="1"/>
</dbReference>
<keyword evidence="18" id="KW-0675">Receptor</keyword>
<evidence type="ECO:0000256" key="10">
    <source>
        <dbReference type="ARBA" id="ARBA00023136"/>
    </source>
</evidence>
<dbReference type="PANTHER" id="PTHR32552:SF81">
    <property type="entry name" value="TONB-DEPENDENT OUTER MEMBRANE RECEPTOR"/>
    <property type="match status" value="1"/>
</dbReference>
<comment type="caution">
    <text evidence="18">The sequence shown here is derived from an EMBL/GenBank/DDBJ whole genome shotgun (WGS) entry which is preliminary data.</text>
</comment>
<evidence type="ECO:0000256" key="4">
    <source>
        <dbReference type="ARBA" id="ARBA00022496"/>
    </source>
</evidence>
<dbReference type="GO" id="GO:0006826">
    <property type="term" value="P:iron ion transport"/>
    <property type="evidence" value="ECO:0007669"/>
    <property type="project" value="UniProtKB-KW"/>
</dbReference>
<proteinExistence type="inferred from homology"/>
<keyword evidence="2 12" id="KW-0813">Transport</keyword>
<dbReference type="Gene3D" id="2.40.170.20">
    <property type="entry name" value="TonB-dependent receptor, beta-barrel domain"/>
    <property type="match status" value="1"/>
</dbReference>
<dbReference type="AlphaFoldDB" id="A0A7Y7ITW8"/>
<feature type="domain" description="TonB-dependent receptor-like beta-barrel" evidence="16">
    <location>
        <begin position="283"/>
        <end position="751"/>
    </location>
</feature>
<evidence type="ECO:0000256" key="9">
    <source>
        <dbReference type="ARBA" id="ARBA00023077"/>
    </source>
</evidence>
<dbReference type="InterPro" id="IPR000531">
    <property type="entry name" value="Beta-barrel_TonB"/>
</dbReference>
<evidence type="ECO:0000256" key="3">
    <source>
        <dbReference type="ARBA" id="ARBA00022452"/>
    </source>
</evidence>
<evidence type="ECO:0000259" key="17">
    <source>
        <dbReference type="Pfam" id="PF07715"/>
    </source>
</evidence>
<keyword evidence="8" id="KW-0406">Ion transport</keyword>
<gene>
    <name evidence="18" type="ORF">HUK84_03925</name>
</gene>
<dbReference type="PROSITE" id="PS01156">
    <property type="entry name" value="TONB_DEPENDENT_REC_2"/>
    <property type="match status" value="1"/>
</dbReference>